<evidence type="ECO:0000313" key="1">
    <source>
        <dbReference type="EMBL" id="MBB4098121.1"/>
    </source>
</evidence>
<dbReference type="EMBL" id="JACIEH010000001">
    <property type="protein sequence ID" value="MBB4098121.1"/>
    <property type="molecule type" value="Genomic_DNA"/>
</dbReference>
<protein>
    <submittedName>
        <fullName evidence="1">Uncharacterized protein</fullName>
    </submittedName>
</protein>
<keyword evidence="2" id="KW-1185">Reference proteome</keyword>
<accession>A0A7W6NWY3</accession>
<sequence>MADLTKFVNPALKQGETYDVYLNRFPQIGSGNVKALQPLQADLYVDAKILGNAIKGDILIRMPDLAPSGTCKISFLGGPLLDAPYTTKDGKLSIKALGRTVSLSGGDKQWSWIEVSGVPASIGIWPTSHALREEDEMDLAGADA</sequence>
<evidence type="ECO:0000313" key="2">
    <source>
        <dbReference type="Proteomes" id="UP000557392"/>
    </source>
</evidence>
<name>A0A7W6NWY3_9SPHN</name>
<proteinExistence type="predicted"/>
<dbReference type="RefSeq" id="WP_183996306.1">
    <property type="nucleotide sequence ID" value="NZ_JACIEH010000001.1"/>
</dbReference>
<gene>
    <name evidence="1" type="ORF">GGR46_001654</name>
</gene>
<dbReference type="AlphaFoldDB" id="A0A7W6NWY3"/>
<reference evidence="1 2" key="1">
    <citation type="submission" date="2020-08" db="EMBL/GenBank/DDBJ databases">
        <title>Genomic Encyclopedia of Type Strains, Phase IV (KMG-IV): sequencing the most valuable type-strain genomes for metagenomic binning, comparative biology and taxonomic classification.</title>
        <authorList>
            <person name="Goeker M."/>
        </authorList>
    </citation>
    <scope>NUCLEOTIDE SEQUENCE [LARGE SCALE GENOMIC DNA]</scope>
    <source>
        <strain evidence="1 2">DSM 101806</strain>
    </source>
</reference>
<comment type="caution">
    <text evidence="1">The sequence shown here is derived from an EMBL/GenBank/DDBJ whole genome shotgun (WGS) entry which is preliminary data.</text>
</comment>
<dbReference type="Proteomes" id="UP000557392">
    <property type="component" value="Unassembled WGS sequence"/>
</dbReference>
<organism evidence="1 2">
    <name type="scientific">Sphingomonas kyeonggiensis</name>
    <dbReference type="NCBI Taxonomy" id="1268553"/>
    <lineage>
        <taxon>Bacteria</taxon>
        <taxon>Pseudomonadati</taxon>
        <taxon>Pseudomonadota</taxon>
        <taxon>Alphaproteobacteria</taxon>
        <taxon>Sphingomonadales</taxon>
        <taxon>Sphingomonadaceae</taxon>
        <taxon>Sphingomonas</taxon>
    </lineage>
</organism>